<sequence>MWQTQLFSDRGMLAHTFLKLQTMGKHEHASKQQSALLEAIRERKQALFREPHAVPENCTQALSVIH</sequence>
<accession>A0A5C5WG31</accession>
<protein>
    <submittedName>
        <fullName evidence="1">Uncharacterized protein</fullName>
    </submittedName>
</protein>
<reference evidence="1 2" key="1">
    <citation type="submission" date="2019-02" db="EMBL/GenBank/DDBJ databases">
        <title>Deep-cultivation of Planctomycetes and their phenomic and genomic characterization uncovers novel biology.</title>
        <authorList>
            <person name="Wiegand S."/>
            <person name="Jogler M."/>
            <person name="Boedeker C."/>
            <person name="Pinto D."/>
            <person name="Vollmers J."/>
            <person name="Rivas-Marin E."/>
            <person name="Kohn T."/>
            <person name="Peeters S.H."/>
            <person name="Heuer A."/>
            <person name="Rast P."/>
            <person name="Oberbeckmann S."/>
            <person name="Bunk B."/>
            <person name="Jeske O."/>
            <person name="Meyerdierks A."/>
            <person name="Storesund J.E."/>
            <person name="Kallscheuer N."/>
            <person name="Luecker S."/>
            <person name="Lage O.M."/>
            <person name="Pohl T."/>
            <person name="Merkel B.J."/>
            <person name="Hornburger P."/>
            <person name="Mueller R.-W."/>
            <person name="Bruemmer F."/>
            <person name="Labrenz M."/>
            <person name="Spormann A.M."/>
            <person name="Op Den Camp H."/>
            <person name="Overmann J."/>
            <person name="Amann R."/>
            <person name="Jetten M.S.M."/>
            <person name="Mascher T."/>
            <person name="Medema M.H."/>
            <person name="Devos D.P."/>
            <person name="Kaster A.-K."/>
            <person name="Ovreas L."/>
            <person name="Rohde M."/>
            <person name="Galperin M.Y."/>
            <person name="Jogler C."/>
        </authorList>
    </citation>
    <scope>NUCLEOTIDE SEQUENCE [LARGE SCALE GENOMIC DNA]</scope>
    <source>
        <strain evidence="1 2">KOR42</strain>
    </source>
</reference>
<keyword evidence="2" id="KW-1185">Reference proteome</keyword>
<gene>
    <name evidence="1" type="ORF">KOR42_39760</name>
</gene>
<proteinExistence type="predicted"/>
<dbReference type="Proteomes" id="UP000317243">
    <property type="component" value="Unassembled WGS sequence"/>
</dbReference>
<evidence type="ECO:0000313" key="2">
    <source>
        <dbReference type="Proteomes" id="UP000317243"/>
    </source>
</evidence>
<comment type="caution">
    <text evidence="1">The sequence shown here is derived from an EMBL/GenBank/DDBJ whole genome shotgun (WGS) entry which is preliminary data.</text>
</comment>
<organism evidence="1 2">
    <name type="scientific">Thalassoglobus neptunius</name>
    <dbReference type="NCBI Taxonomy" id="1938619"/>
    <lineage>
        <taxon>Bacteria</taxon>
        <taxon>Pseudomonadati</taxon>
        <taxon>Planctomycetota</taxon>
        <taxon>Planctomycetia</taxon>
        <taxon>Planctomycetales</taxon>
        <taxon>Planctomycetaceae</taxon>
        <taxon>Thalassoglobus</taxon>
    </lineage>
</organism>
<dbReference type="EMBL" id="SIHI01000019">
    <property type="protein sequence ID" value="TWT49059.1"/>
    <property type="molecule type" value="Genomic_DNA"/>
</dbReference>
<dbReference type="AlphaFoldDB" id="A0A5C5WG31"/>
<name>A0A5C5WG31_9PLAN</name>
<evidence type="ECO:0000313" key="1">
    <source>
        <dbReference type="EMBL" id="TWT49059.1"/>
    </source>
</evidence>